<feature type="transmembrane region" description="Helical" evidence="1">
    <location>
        <begin position="307"/>
        <end position="327"/>
    </location>
</feature>
<dbReference type="PANTHER" id="PTHR36840">
    <property type="entry name" value="BLL5714 PROTEIN"/>
    <property type="match status" value="1"/>
</dbReference>
<evidence type="ECO:0000313" key="2">
    <source>
        <dbReference type="EMBL" id="MBD2293144.1"/>
    </source>
</evidence>
<keyword evidence="1" id="KW-0812">Transmembrane</keyword>
<keyword evidence="1" id="KW-0472">Membrane</keyword>
<evidence type="ECO:0000313" key="3">
    <source>
        <dbReference type="Proteomes" id="UP000662185"/>
    </source>
</evidence>
<evidence type="ECO:0000256" key="1">
    <source>
        <dbReference type="SAM" id="Phobius"/>
    </source>
</evidence>
<name>A0A926WFZ9_9NOST</name>
<organism evidence="2 3">
    <name type="scientific">Anabaena sphaerica FACHB-251</name>
    <dbReference type="NCBI Taxonomy" id="2692883"/>
    <lineage>
        <taxon>Bacteria</taxon>
        <taxon>Bacillati</taxon>
        <taxon>Cyanobacteriota</taxon>
        <taxon>Cyanophyceae</taxon>
        <taxon>Nostocales</taxon>
        <taxon>Nostocaceae</taxon>
        <taxon>Anabaena</taxon>
    </lineage>
</organism>
<gene>
    <name evidence="2" type="ORF">H6G06_06495</name>
</gene>
<dbReference type="AlphaFoldDB" id="A0A926WFZ9"/>
<feature type="transmembrane region" description="Helical" evidence="1">
    <location>
        <begin position="364"/>
        <end position="383"/>
    </location>
</feature>
<sequence length="392" mass="43134">MKKGLWQPPRLRIGEEHEERRATWLELFYDLVFVVAIAELSHNLSKDVSLGGFVGFVALFIPIWWCWIGATFYATLFDTDDLGDRLLTLLQMSIIIALTVNLHHGLSTSSHGFAISYIAARCVLILQYLIAGHHVPEARPLTNWYIRGFSIGAAFWLVSLFVPIPWRFGFWTLGLIVEFITPLGTGDLAVKLPPNMSHVPERMGLFTIIVLGESMAAVVRGVAGKQWDTSSVLTAVLGVSIAFSFWWLYFDSVDVSPLEMMKAGRIKIFLTWLYSHLLLAIGLAAIGVGVEHIIANSGVNVLPKNERWLFCGAVALCLMILAVINFTTCVLDKMHKGRILSAYRLGAGSFILFLAIAGNNLSPVGLITLVACACIVTVALDLLTKSQVSLSS</sequence>
<proteinExistence type="predicted"/>
<feature type="transmembrane region" description="Helical" evidence="1">
    <location>
        <begin position="202"/>
        <end position="223"/>
    </location>
</feature>
<feature type="transmembrane region" description="Helical" evidence="1">
    <location>
        <begin position="144"/>
        <end position="162"/>
    </location>
</feature>
<protein>
    <submittedName>
        <fullName evidence="2">Low temperature requirement protein A</fullName>
    </submittedName>
</protein>
<reference evidence="3" key="1">
    <citation type="journal article" date="2020" name="ISME J.">
        <title>Comparative genomics reveals insights into cyanobacterial evolution and habitat adaptation.</title>
        <authorList>
            <person name="Chen M.Y."/>
            <person name="Teng W.K."/>
            <person name="Zhao L."/>
            <person name="Hu C.X."/>
            <person name="Zhou Y.K."/>
            <person name="Han B.P."/>
            <person name="Song L.R."/>
            <person name="Shu W.S."/>
        </authorList>
    </citation>
    <scope>NUCLEOTIDE SEQUENCE [LARGE SCALE GENOMIC DNA]</scope>
    <source>
        <strain evidence="3">FACHB-251</strain>
    </source>
</reference>
<dbReference type="Proteomes" id="UP000662185">
    <property type="component" value="Unassembled WGS sequence"/>
</dbReference>
<feature type="transmembrane region" description="Helical" evidence="1">
    <location>
        <begin position="339"/>
        <end position="358"/>
    </location>
</feature>
<dbReference type="PANTHER" id="PTHR36840:SF1">
    <property type="entry name" value="BLL5714 PROTEIN"/>
    <property type="match status" value="1"/>
</dbReference>
<feature type="transmembrane region" description="Helical" evidence="1">
    <location>
        <begin position="50"/>
        <end position="74"/>
    </location>
</feature>
<keyword evidence="1" id="KW-1133">Transmembrane helix</keyword>
<dbReference type="InterPro" id="IPR010640">
    <property type="entry name" value="Low_temperature_requirement_A"/>
</dbReference>
<feature type="transmembrane region" description="Helical" evidence="1">
    <location>
        <begin position="86"/>
        <end position="106"/>
    </location>
</feature>
<dbReference type="RefSeq" id="WP_190558208.1">
    <property type="nucleotide sequence ID" value="NZ_JACJQU010000002.1"/>
</dbReference>
<dbReference type="EMBL" id="JACJQU010000002">
    <property type="protein sequence ID" value="MBD2293144.1"/>
    <property type="molecule type" value="Genomic_DNA"/>
</dbReference>
<accession>A0A926WFZ9</accession>
<feature type="transmembrane region" description="Helical" evidence="1">
    <location>
        <begin position="229"/>
        <end position="250"/>
    </location>
</feature>
<feature type="transmembrane region" description="Helical" evidence="1">
    <location>
        <begin position="112"/>
        <end position="132"/>
    </location>
</feature>
<feature type="transmembrane region" description="Helical" evidence="1">
    <location>
        <begin position="271"/>
        <end position="295"/>
    </location>
</feature>
<keyword evidence="3" id="KW-1185">Reference proteome</keyword>
<comment type="caution">
    <text evidence="2">The sequence shown here is derived from an EMBL/GenBank/DDBJ whole genome shotgun (WGS) entry which is preliminary data.</text>
</comment>
<dbReference type="Pfam" id="PF06772">
    <property type="entry name" value="LtrA"/>
    <property type="match status" value="1"/>
</dbReference>
<feature type="transmembrane region" description="Helical" evidence="1">
    <location>
        <begin position="168"/>
        <end position="190"/>
    </location>
</feature>